<proteinExistence type="predicted"/>
<reference evidence="1" key="2">
    <citation type="journal article" date="2022" name="New Phytol.">
        <title>Evolutionary transition to the ectomycorrhizal habit in the genomes of a hyperdiverse lineage of mushroom-forming fungi.</title>
        <authorList>
            <person name="Looney B."/>
            <person name="Miyauchi S."/>
            <person name="Morin E."/>
            <person name="Drula E."/>
            <person name="Courty P.E."/>
            <person name="Kohler A."/>
            <person name="Kuo A."/>
            <person name="LaButti K."/>
            <person name="Pangilinan J."/>
            <person name="Lipzen A."/>
            <person name="Riley R."/>
            <person name="Andreopoulos W."/>
            <person name="He G."/>
            <person name="Johnson J."/>
            <person name="Nolan M."/>
            <person name="Tritt A."/>
            <person name="Barry K.W."/>
            <person name="Grigoriev I.V."/>
            <person name="Nagy L.G."/>
            <person name="Hibbett D."/>
            <person name="Henrissat B."/>
            <person name="Matheny P.B."/>
            <person name="Labbe J."/>
            <person name="Martin F.M."/>
        </authorList>
    </citation>
    <scope>NUCLEOTIDE SEQUENCE</scope>
    <source>
        <strain evidence="1">EC-137</strain>
    </source>
</reference>
<comment type="caution">
    <text evidence="1">The sequence shown here is derived from an EMBL/GenBank/DDBJ whole genome shotgun (WGS) entry which is preliminary data.</text>
</comment>
<reference evidence="1" key="1">
    <citation type="submission" date="2021-02" db="EMBL/GenBank/DDBJ databases">
        <authorList>
            <consortium name="DOE Joint Genome Institute"/>
            <person name="Ahrendt S."/>
            <person name="Looney B.P."/>
            <person name="Miyauchi S."/>
            <person name="Morin E."/>
            <person name="Drula E."/>
            <person name="Courty P.E."/>
            <person name="Chicoki N."/>
            <person name="Fauchery L."/>
            <person name="Kohler A."/>
            <person name="Kuo A."/>
            <person name="Labutti K."/>
            <person name="Pangilinan J."/>
            <person name="Lipzen A."/>
            <person name="Riley R."/>
            <person name="Andreopoulos W."/>
            <person name="He G."/>
            <person name="Johnson J."/>
            <person name="Barry K.W."/>
            <person name="Grigoriev I.V."/>
            <person name="Nagy L."/>
            <person name="Hibbett D."/>
            <person name="Henrissat B."/>
            <person name="Matheny P.B."/>
            <person name="Labbe J."/>
            <person name="Martin F."/>
        </authorList>
    </citation>
    <scope>NUCLEOTIDE SEQUENCE</scope>
    <source>
        <strain evidence="1">EC-137</strain>
    </source>
</reference>
<evidence type="ECO:0000313" key="1">
    <source>
        <dbReference type="EMBL" id="KAI0029045.1"/>
    </source>
</evidence>
<evidence type="ECO:0000313" key="2">
    <source>
        <dbReference type="Proteomes" id="UP000814128"/>
    </source>
</evidence>
<accession>A0ACB8QBS0</accession>
<dbReference type="EMBL" id="MU273703">
    <property type="protein sequence ID" value="KAI0029045.1"/>
    <property type="molecule type" value="Genomic_DNA"/>
</dbReference>
<organism evidence="1 2">
    <name type="scientific">Vararia minispora EC-137</name>
    <dbReference type="NCBI Taxonomy" id="1314806"/>
    <lineage>
        <taxon>Eukaryota</taxon>
        <taxon>Fungi</taxon>
        <taxon>Dikarya</taxon>
        <taxon>Basidiomycota</taxon>
        <taxon>Agaricomycotina</taxon>
        <taxon>Agaricomycetes</taxon>
        <taxon>Russulales</taxon>
        <taxon>Lachnocladiaceae</taxon>
        <taxon>Vararia</taxon>
    </lineage>
</organism>
<name>A0ACB8QBS0_9AGAM</name>
<protein>
    <submittedName>
        <fullName evidence="1">Uncharacterized protein</fullName>
    </submittedName>
</protein>
<dbReference type="Proteomes" id="UP000814128">
    <property type="component" value="Unassembled WGS sequence"/>
</dbReference>
<sequence>MPFPNHLYSTPSSSSPSPALELSSLGQISSPSFTSDPFLQASQLEFYKFLQRLGQASDLELLQSGNKHYMLLREQVNTLQAAKTGLEAEIEGLRHVLDRAHAMAVPAPMPVTTAVQNDPDSINIPNQILDITIPELIPPSPCRDDYKSVTYWYKCTWNKARGEQKGISQDGPRRRGGWNLANDVVKALAFLQHEDGDMISADEAKAINTDTRLLLGHLLNIGICPITLSDPYNHSRVNTIIVAVLEGKHSCISLCDKNWKAHEVLSTVFSSFKQSNETEIYEQRMWRRLRPNAANDAKSRRVRLQQEREERERSKRSNSEDAPTQPARKKQKESNTTPLSISAQPSASSPLVISQPISAHSRPASAFTESENLHMVETVSAELVVTSAEPGVAFTKPAAASAKLIATSAKPATTSAESVVTSAEPVIASAELLTVSAKPVAISTELVATSAEPDIASADSEPLATFARLVTASTELLPISAKPVVASPSIDHLTLAAAWRALYNYISADDNAATLTEHIERIIGNSYQYSDWRDAYNIVELDSDDTDYDSARNKLLALAEGHGITLSDILAVPAPKSPLLPAGDRAEGPPTLLPSTAPIAENLLDKMEFQFNVDLEVAESQTAQPEAAPADPNARVRSRKNRKPLGLLSNENAENQGRREYLEECEQQGKAAWLDEFQKWWEPVTGDKSKLKVYQDRAKQFKKAQKVQVGMAA</sequence>
<gene>
    <name evidence="1" type="ORF">K488DRAFT_89138</name>
</gene>
<keyword evidence="2" id="KW-1185">Reference proteome</keyword>